<dbReference type="OrthoDB" id="3170849at2"/>
<feature type="transmembrane region" description="Helical" evidence="6">
    <location>
        <begin position="396"/>
        <end position="423"/>
    </location>
</feature>
<dbReference type="InterPro" id="IPR001898">
    <property type="entry name" value="SLC13A/DASS"/>
</dbReference>
<organism evidence="7 8">
    <name type="scientific">Mesosutterella multiformis</name>
    <dbReference type="NCBI Taxonomy" id="2259133"/>
    <lineage>
        <taxon>Bacteria</taxon>
        <taxon>Pseudomonadati</taxon>
        <taxon>Pseudomonadota</taxon>
        <taxon>Betaproteobacteria</taxon>
        <taxon>Burkholderiales</taxon>
        <taxon>Sutterellaceae</taxon>
        <taxon>Mesosutterella</taxon>
    </lineage>
</organism>
<feature type="transmembrane region" description="Helical" evidence="6">
    <location>
        <begin position="49"/>
        <end position="77"/>
    </location>
</feature>
<evidence type="ECO:0000256" key="4">
    <source>
        <dbReference type="ARBA" id="ARBA00022989"/>
    </source>
</evidence>
<feature type="transmembrane region" description="Helical" evidence="6">
    <location>
        <begin position="452"/>
        <end position="475"/>
    </location>
</feature>
<dbReference type="PANTHER" id="PTHR42826">
    <property type="entry name" value="DICARBOXYLATE TRANSPORTER 2.1, CHLOROPLASTIC"/>
    <property type="match status" value="1"/>
</dbReference>
<feature type="transmembrane region" description="Helical" evidence="6">
    <location>
        <begin position="282"/>
        <end position="315"/>
    </location>
</feature>
<keyword evidence="4 6" id="KW-1133">Transmembrane helix</keyword>
<dbReference type="GO" id="GO:0022857">
    <property type="term" value="F:transmembrane transporter activity"/>
    <property type="evidence" value="ECO:0007669"/>
    <property type="project" value="InterPro"/>
</dbReference>
<feature type="transmembrane region" description="Helical" evidence="6">
    <location>
        <begin position="89"/>
        <end position="107"/>
    </location>
</feature>
<protein>
    <submittedName>
        <fullName evidence="7">2-oxoglutarate translocator</fullName>
    </submittedName>
</protein>
<dbReference type="NCBIfam" id="TIGR00785">
    <property type="entry name" value="dass"/>
    <property type="match status" value="1"/>
</dbReference>
<proteinExistence type="inferred from homology"/>
<evidence type="ECO:0000313" key="8">
    <source>
        <dbReference type="Proteomes" id="UP000266091"/>
    </source>
</evidence>
<evidence type="ECO:0000256" key="3">
    <source>
        <dbReference type="ARBA" id="ARBA00022692"/>
    </source>
</evidence>
<feature type="transmembrane region" description="Helical" evidence="6">
    <location>
        <begin position="335"/>
        <end position="353"/>
    </location>
</feature>
<feature type="transmembrane region" description="Helical" evidence="6">
    <location>
        <begin position="365"/>
        <end position="384"/>
    </location>
</feature>
<evidence type="ECO:0000256" key="6">
    <source>
        <dbReference type="SAM" id="Phobius"/>
    </source>
</evidence>
<feature type="transmembrane region" description="Helical" evidence="6">
    <location>
        <begin position="225"/>
        <end position="246"/>
    </location>
</feature>
<reference evidence="7 8" key="1">
    <citation type="journal article" date="2018" name="Int. J. Syst. Evol. Microbiol.">
        <title>Mesosutterella multiformis gen. nov., sp. nov., a member of the family Sutterellaceae and Sutterella megalosphaeroides sp. nov., isolated from human faeces.</title>
        <authorList>
            <person name="Sakamoto M."/>
            <person name="Ikeyama N."/>
            <person name="Kunihiro T."/>
            <person name="Iino T."/>
            <person name="Yuki M."/>
            <person name="Ohkuma M."/>
        </authorList>
    </citation>
    <scope>NUCLEOTIDE SEQUENCE [LARGE SCALE GENOMIC DNA]</scope>
    <source>
        <strain evidence="7 8">4NBBH2</strain>
    </source>
</reference>
<dbReference type="GO" id="GO:0016020">
    <property type="term" value="C:membrane"/>
    <property type="evidence" value="ECO:0007669"/>
    <property type="project" value="UniProtKB-SubCell"/>
</dbReference>
<dbReference type="InterPro" id="IPR030676">
    <property type="entry name" value="CitT-rel"/>
</dbReference>
<keyword evidence="5 6" id="KW-0472">Membrane</keyword>
<dbReference type="AlphaFoldDB" id="A0A388SG04"/>
<evidence type="ECO:0000313" key="7">
    <source>
        <dbReference type="EMBL" id="GBO94389.1"/>
    </source>
</evidence>
<feature type="transmembrane region" description="Helical" evidence="6">
    <location>
        <begin position="119"/>
        <end position="138"/>
    </location>
</feature>
<gene>
    <name evidence="7" type="ORF">MESMUL_17430</name>
</gene>
<comment type="subcellular location">
    <subcellularLocation>
        <location evidence="1">Membrane</location>
        <topology evidence="1">Multi-pass membrane protein</topology>
    </subcellularLocation>
</comment>
<evidence type="ECO:0000256" key="2">
    <source>
        <dbReference type="ARBA" id="ARBA00007349"/>
    </source>
</evidence>
<evidence type="ECO:0000256" key="1">
    <source>
        <dbReference type="ARBA" id="ARBA00004141"/>
    </source>
</evidence>
<dbReference type="Pfam" id="PF00939">
    <property type="entry name" value="Na_sulph_symp"/>
    <property type="match status" value="1"/>
</dbReference>
<keyword evidence="8" id="KW-1185">Reference proteome</keyword>
<comment type="caution">
    <text evidence="7">The sequence shown here is derived from an EMBL/GenBank/DDBJ whole genome shotgun (WGS) entry which is preliminary data.</text>
</comment>
<feature type="transmembrane region" description="Helical" evidence="6">
    <location>
        <begin position="185"/>
        <end position="205"/>
    </location>
</feature>
<dbReference type="PIRSF" id="PIRSF002457">
    <property type="entry name" value="DASS"/>
    <property type="match status" value="1"/>
</dbReference>
<name>A0A388SG04_9BURK</name>
<comment type="similarity">
    <text evidence="2">Belongs to the SLC13A/DASS transporter (TC 2.A.47) family. DIT1 subfamily.</text>
</comment>
<sequence>MSDTKSNEAPQPQPSKTEWWRAAIPLAVLLILWFCPLPDGLSAKGMHMFAIFAATIVSILTAPLPTGAIMFIALTVAYFTGTLTLKEDLAGFSSGTVWLIFSAYILSLGFVKSGLGKRIAYFMLSKFGGSSTGIAYSLGLADLIMASAMPSVTARGGGIIMPVARSICRVMGSEPGESGKKIGDYLMMTCFQVTPITGGLFMTGMAANLLAVQLAKDQLGIQLTWGGWTLAAFAPCVAAFLILPWFTKLLIRPTMNHTPEVKVHGKEMLAELGPLSTQEKKVAVGFILALLGWGTAILTGFNANAIGIAVVAYLMVTKALEWKDALAEKAAWDTVVWFGVFISLATGLSKLGFIKWFTGVVSAQLAGSAWIAAFLLLLVIYVYTHYLFATVAAHVIAMYVPFAAVAIACGAPVGLVAIAFCIFSNPMWGLTEYGSGPGPLYFGQGYFERPRFYALNFAVITMDVVVMLAVGIAWWKVIGLY</sequence>
<feature type="transmembrane region" description="Helical" evidence="6">
    <location>
        <begin position="20"/>
        <end position="37"/>
    </location>
</feature>
<dbReference type="EMBL" id="BGZJ01000002">
    <property type="protein sequence ID" value="GBO94389.1"/>
    <property type="molecule type" value="Genomic_DNA"/>
</dbReference>
<keyword evidence="3 6" id="KW-0812">Transmembrane</keyword>
<dbReference type="Proteomes" id="UP000266091">
    <property type="component" value="Unassembled WGS sequence"/>
</dbReference>
<accession>A0A401LIW7</accession>
<dbReference type="RefSeq" id="WP_116270663.1">
    <property type="nucleotide sequence ID" value="NZ_BGZJ01000002.1"/>
</dbReference>
<evidence type="ECO:0000256" key="5">
    <source>
        <dbReference type="ARBA" id="ARBA00023136"/>
    </source>
</evidence>
<accession>A0A388SG04</accession>